<evidence type="ECO:0000259" key="1">
    <source>
        <dbReference type="Pfam" id="PF13661"/>
    </source>
</evidence>
<dbReference type="Gene3D" id="2.60.120.620">
    <property type="entry name" value="q2cbj1_9rhob like domain"/>
    <property type="match status" value="1"/>
</dbReference>
<dbReference type="Pfam" id="PF13661">
    <property type="entry name" value="2OG-FeII_Oxy_4"/>
    <property type="match status" value="1"/>
</dbReference>
<proteinExistence type="predicted"/>
<dbReference type="InterPro" id="IPR039558">
    <property type="entry name" value="TPA1/OFD1_N"/>
</dbReference>
<reference evidence="2 3" key="1">
    <citation type="submission" date="2017-03" db="EMBL/GenBank/DDBJ databases">
        <title>Lifting the veil on microbial sulfur biogeochemistry in mining wastewaters.</title>
        <authorList>
            <person name="Kantor R.S."/>
            <person name="Colenbrander Nelson T."/>
            <person name="Marshall S."/>
            <person name="Bennett D."/>
            <person name="Apte S."/>
            <person name="Camacho D."/>
            <person name="Thomas B.C."/>
            <person name="Warren L.A."/>
            <person name="Banfield J.F."/>
        </authorList>
    </citation>
    <scope>NUCLEOTIDE SEQUENCE [LARGE SCALE GENOMIC DNA]</scope>
    <source>
        <strain evidence="2">32-68-21</strain>
    </source>
</reference>
<comment type="caution">
    <text evidence="2">The sequence shown here is derived from an EMBL/GenBank/DDBJ whole genome shotgun (WGS) entry which is preliminary data.</text>
</comment>
<evidence type="ECO:0000313" key="2">
    <source>
        <dbReference type="EMBL" id="OYX57484.1"/>
    </source>
</evidence>
<evidence type="ECO:0000313" key="3">
    <source>
        <dbReference type="Proteomes" id="UP000216147"/>
    </source>
</evidence>
<dbReference type="GO" id="GO:0031543">
    <property type="term" value="F:peptidyl-proline dioxygenase activity"/>
    <property type="evidence" value="ECO:0007669"/>
    <property type="project" value="TreeGrafter"/>
</dbReference>
<dbReference type="EMBL" id="NCEQ01000006">
    <property type="protein sequence ID" value="OYX57484.1"/>
    <property type="molecule type" value="Genomic_DNA"/>
</dbReference>
<sequence length="220" mass="23921">MVQVPDFLTPDSADRLEAALKTGTPWGLSLTDAAGKGEWLSPQAIQTLGREGLAAKAREAMTGARTGFAFSFLSYPIIDALLAGNEPGHPTHELVQLLNSPEARDFCAAVAGETGITKIDAQATLFRPGDYLTLHNDTGVGERRAAYTLGLTRNWRTDWGGQLLFHDEAGDVPRGLMPRFNMLTLFRTPQWHTVATVAPYAGAPRLSITGWLRDDKPYAE</sequence>
<dbReference type="PANTHER" id="PTHR12117">
    <property type="entry name" value="HISTONE ACETYLTRANSFERASE COMPLEX"/>
    <property type="match status" value="1"/>
</dbReference>
<dbReference type="GO" id="GO:0006449">
    <property type="term" value="P:regulation of translational termination"/>
    <property type="evidence" value="ECO:0007669"/>
    <property type="project" value="TreeGrafter"/>
</dbReference>
<dbReference type="Proteomes" id="UP000216147">
    <property type="component" value="Unassembled WGS sequence"/>
</dbReference>
<protein>
    <recommendedName>
        <fullName evidence="1">Prolyl 3,4-dihydroxylase TPA1/OFD1 N-terminal domain-containing protein</fullName>
    </recommendedName>
</protein>
<dbReference type="InterPro" id="IPR051842">
    <property type="entry name" value="uS12_prolyl_hydroxylase"/>
</dbReference>
<dbReference type="PANTHER" id="PTHR12117:SF0">
    <property type="entry name" value="PROLYL 3-HYDROXYLASE OGFOD1"/>
    <property type="match status" value="1"/>
</dbReference>
<name>A0A258HLJ0_9CAUL</name>
<organism evidence="2 3">
    <name type="scientific">Brevundimonas subvibrioides</name>
    <dbReference type="NCBI Taxonomy" id="74313"/>
    <lineage>
        <taxon>Bacteria</taxon>
        <taxon>Pseudomonadati</taxon>
        <taxon>Pseudomonadota</taxon>
        <taxon>Alphaproteobacteria</taxon>
        <taxon>Caulobacterales</taxon>
        <taxon>Caulobacteraceae</taxon>
        <taxon>Brevundimonas</taxon>
    </lineage>
</organism>
<accession>A0A258HLJ0</accession>
<dbReference type="GO" id="GO:0005737">
    <property type="term" value="C:cytoplasm"/>
    <property type="evidence" value="ECO:0007669"/>
    <property type="project" value="TreeGrafter"/>
</dbReference>
<dbReference type="AlphaFoldDB" id="A0A258HLJ0"/>
<feature type="domain" description="Prolyl 3,4-dihydroxylase TPA1/OFD1 N-terminal" evidence="1">
    <location>
        <begin position="122"/>
        <end position="213"/>
    </location>
</feature>
<gene>
    <name evidence="2" type="ORF">B7Y86_06995</name>
</gene>